<dbReference type="Proteomes" id="UP000319817">
    <property type="component" value="Chromosome"/>
</dbReference>
<evidence type="ECO:0000256" key="1">
    <source>
        <dbReference type="ARBA" id="ARBA00004370"/>
    </source>
</evidence>
<dbReference type="GO" id="GO:0005886">
    <property type="term" value="C:plasma membrane"/>
    <property type="evidence" value="ECO:0007669"/>
    <property type="project" value="TreeGrafter"/>
</dbReference>
<dbReference type="PANTHER" id="PTHR37820">
    <property type="entry name" value="CELL DIVISION PROTEIN DIVIB"/>
    <property type="match status" value="1"/>
</dbReference>
<accession>A0A517NQN0</accession>
<proteinExistence type="predicted"/>
<organism evidence="9 10">
    <name type="scientific">Stieleria marina</name>
    <dbReference type="NCBI Taxonomy" id="1930275"/>
    <lineage>
        <taxon>Bacteria</taxon>
        <taxon>Pseudomonadati</taxon>
        <taxon>Planctomycetota</taxon>
        <taxon>Planctomycetia</taxon>
        <taxon>Pirellulales</taxon>
        <taxon>Pirellulaceae</taxon>
        <taxon>Stieleria</taxon>
    </lineage>
</organism>
<dbReference type="RefSeq" id="WP_145416986.1">
    <property type="nucleotide sequence ID" value="NZ_CP036526.1"/>
</dbReference>
<protein>
    <submittedName>
        <fullName evidence="9">Outer membrane protein assembly factor BamA</fullName>
    </submittedName>
</protein>
<dbReference type="AlphaFoldDB" id="A0A517NQN0"/>
<dbReference type="OrthoDB" id="231360at2"/>
<dbReference type="Pfam" id="PF07244">
    <property type="entry name" value="POTRA"/>
    <property type="match status" value="4"/>
</dbReference>
<dbReference type="InterPro" id="IPR010827">
    <property type="entry name" value="BamA/TamA_POTRA"/>
</dbReference>
<reference evidence="9 10" key="1">
    <citation type="submission" date="2019-02" db="EMBL/GenBank/DDBJ databases">
        <title>Deep-cultivation of Planctomycetes and their phenomic and genomic characterization uncovers novel biology.</title>
        <authorList>
            <person name="Wiegand S."/>
            <person name="Jogler M."/>
            <person name="Boedeker C."/>
            <person name="Pinto D."/>
            <person name="Vollmers J."/>
            <person name="Rivas-Marin E."/>
            <person name="Kohn T."/>
            <person name="Peeters S.H."/>
            <person name="Heuer A."/>
            <person name="Rast P."/>
            <person name="Oberbeckmann S."/>
            <person name="Bunk B."/>
            <person name="Jeske O."/>
            <person name="Meyerdierks A."/>
            <person name="Storesund J.E."/>
            <person name="Kallscheuer N."/>
            <person name="Luecker S."/>
            <person name="Lage O.M."/>
            <person name="Pohl T."/>
            <person name="Merkel B.J."/>
            <person name="Hornburger P."/>
            <person name="Mueller R.-W."/>
            <person name="Bruemmer F."/>
            <person name="Labrenz M."/>
            <person name="Spormann A.M."/>
            <person name="Op den Camp H."/>
            <person name="Overmann J."/>
            <person name="Amann R."/>
            <person name="Jetten M.S.M."/>
            <person name="Mascher T."/>
            <person name="Medema M.H."/>
            <person name="Devos D.P."/>
            <person name="Kaster A.-K."/>
            <person name="Ovreas L."/>
            <person name="Rohde M."/>
            <person name="Galperin M.Y."/>
            <person name="Jogler C."/>
        </authorList>
    </citation>
    <scope>NUCLEOTIDE SEQUENCE [LARGE SCALE GENOMIC DNA]</scope>
    <source>
        <strain evidence="9 10">K23_9</strain>
    </source>
</reference>
<name>A0A517NQN0_9BACT</name>
<evidence type="ECO:0000313" key="9">
    <source>
        <dbReference type="EMBL" id="QDT09429.1"/>
    </source>
</evidence>
<evidence type="ECO:0000256" key="2">
    <source>
        <dbReference type="ARBA" id="ARBA00022475"/>
    </source>
</evidence>
<feature type="domain" description="POTRA" evidence="8">
    <location>
        <begin position="341"/>
        <end position="419"/>
    </location>
</feature>
<dbReference type="PROSITE" id="PS51779">
    <property type="entry name" value="POTRA"/>
    <property type="match status" value="1"/>
</dbReference>
<keyword evidence="10" id="KW-1185">Reference proteome</keyword>
<keyword evidence="2" id="KW-1003">Cell membrane</keyword>
<evidence type="ECO:0000256" key="4">
    <source>
        <dbReference type="ARBA" id="ARBA00022692"/>
    </source>
</evidence>
<dbReference type="Gene3D" id="3.10.20.310">
    <property type="entry name" value="membrane protein fhac"/>
    <property type="match status" value="5"/>
</dbReference>
<dbReference type="InterPro" id="IPR034746">
    <property type="entry name" value="POTRA"/>
</dbReference>
<keyword evidence="7" id="KW-0131">Cell cycle</keyword>
<keyword evidence="4" id="KW-0812">Transmembrane</keyword>
<keyword evidence="3" id="KW-0132">Cell division</keyword>
<dbReference type="InterPro" id="IPR050487">
    <property type="entry name" value="FtsQ_DivIB"/>
</dbReference>
<evidence type="ECO:0000256" key="6">
    <source>
        <dbReference type="ARBA" id="ARBA00023136"/>
    </source>
</evidence>
<evidence type="ECO:0000256" key="3">
    <source>
        <dbReference type="ARBA" id="ARBA00022618"/>
    </source>
</evidence>
<evidence type="ECO:0000313" key="10">
    <source>
        <dbReference type="Proteomes" id="UP000319817"/>
    </source>
</evidence>
<dbReference type="GO" id="GO:0019867">
    <property type="term" value="C:outer membrane"/>
    <property type="evidence" value="ECO:0007669"/>
    <property type="project" value="InterPro"/>
</dbReference>
<evidence type="ECO:0000256" key="7">
    <source>
        <dbReference type="ARBA" id="ARBA00023306"/>
    </source>
</evidence>
<gene>
    <name evidence="9" type="primary">bamA</name>
    <name evidence="9" type="ORF">K239x_13750</name>
</gene>
<evidence type="ECO:0000259" key="8">
    <source>
        <dbReference type="PROSITE" id="PS51779"/>
    </source>
</evidence>
<sequence>MIDRFRNLIVDLLPSGTAAPSAAANRPLVGIVFAIVLTLGVSTYSTPALAQFGGGGMGGGGAGGPGGASAPGAEIKPKFRDHIHSQDGMNLHREKGDTMVLSVQITGNRNISSHEIIQQLQTRKGRFYDYETVLGDVRRLNDMGSFDHVTFKTKEYPEQNGVSVAFLVHERAIIKQVIFHGNRALNDRELKGRAGLNVNDPLSEFAIESARRRMLDYYREEGFNQASLSVVTGARSKPGVVEFRINEGPLERIWSITIEGNTILTSARLKKLIKSRGPAVGVIPYLNNKADLRKIDKDVDILAATYHNLGYLTATVGRRISYDDDGKWMYVTFVINEGPRFKINNIQIEGNQFVTVKSVRDKLTLKAGDMFDGTLLRRDVGEIVYGYGELGFIYAEVKPQTVMRDDSNTVDLIYKIEEGDRWRINQIRVNIEGEPHLMRETTMLNMLELREGDFIDRRLLEIARRRITSSQLLEVNPQIADPPDIIVQPNDER</sequence>
<dbReference type="EMBL" id="CP036526">
    <property type="protein sequence ID" value="QDT09429.1"/>
    <property type="molecule type" value="Genomic_DNA"/>
</dbReference>
<comment type="subcellular location">
    <subcellularLocation>
        <location evidence="1">Membrane</location>
    </subcellularLocation>
</comment>
<keyword evidence="5" id="KW-1133">Transmembrane helix</keyword>
<dbReference type="GO" id="GO:0051301">
    <property type="term" value="P:cell division"/>
    <property type="evidence" value="ECO:0007669"/>
    <property type="project" value="UniProtKB-KW"/>
</dbReference>
<keyword evidence="6" id="KW-0472">Membrane</keyword>
<dbReference type="PANTHER" id="PTHR37820:SF1">
    <property type="entry name" value="CELL DIVISION PROTEIN FTSQ"/>
    <property type="match status" value="1"/>
</dbReference>
<evidence type="ECO:0000256" key="5">
    <source>
        <dbReference type="ARBA" id="ARBA00022989"/>
    </source>
</evidence>